<sequence>MKSVIFVCRPNSVSPSFSPIESLRWSKQDDNSYRKITDVNLIQNLDRIRDILGEDVYRSIVISMSKNASRSVIDKSKLSDDQLLDTTVSRYLQSSSEKRAVVDSLLTRYKGLVSDIQEKLLSERESSQSSNPSPKVE</sequence>
<reference evidence="1 2" key="1">
    <citation type="submission" date="2019-02" db="EMBL/GenBank/DDBJ databases">
        <title>Corallincola luteus sp. nov., a marine bacterium isolated from surface sediment of Bohai Sea in China.</title>
        <authorList>
            <person name="Ren Q."/>
        </authorList>
    </citation>
    <scope>NUCLEOTIDE SEQUENCE [LARGE SCALE GENOMIC DNA]</scope>
    <source>
        <strain evidence="1 2">DASS28</strain>
    </source>
</reference>
<comment type="caution">
    <text evidence="1">The sequence shown here is derived from an EMBL/GenBank/DDBJ whole genome shotgun (WGS) entry which is preliminary data.</text>
</comment>
<organism evidence="1 2">
    <name type="scientific">Corallincola luteus</name>
    <dbReference type="NCBI Taxonomy" id="1775177"/>
    <lineage>
        <taxon>Bacteria</taxon>
        <taxon>Pseudomonadati</taxon>
        <taxon>Pseudomonadota</taxon>
        <taxon>Gammaproteobacteria</taxon>
        <taxon>Alteromonadales</taxon>
        <taxon>Psychromonadaceae</taxon>
        <taxon>Corallincola</taxon>
    </lineage>
</organism>
<evidence type="ECO:0000313" key="2">
    <source>
        <dbReference type="Proteomes" id="UP000292554"/>
    </source>
</evidence>
<dbReference type="Proteomes" id="UP000292554">
    <property type="component" value="Unassembled WGS sequence"/>
</dbReference>
<dbReference type="EMBL" id="SJXE01000020">
    <property type="protein sequence ID" value="TCI01122.1"/>
    <property type="molecule type" value="Genomic_DNA"/>
</dbReference>
<proteinExistence type="predicted"/>
<accession>A0ABY2AFF0</accession>
<evidence type="ECO:0000313" key="1">
    <source>
        <dbReference type="EMBL" id="TCI01122.1"/>
    </source>
</evidence>
<keyword evidence="2" id="KW-1185">Reference proteome</keyword>
<protein>
    <submittedName>
        <fullName evidence="1">Uncharacterized protein</fullName>
    </submittedName>
</protein>
<name>A0ABY2AFF0_9GAMM</name>
<gene>
    <name evidence="1" type="ORF">EZV61_19190</name>
</gene>
<dbReference type="RefSeq" id="WP_131417635.1">
    <property type="nucleotide sequence ID" value="NZ_SJXE01000020.1"/>
</dbReference>